<dbReference type="AlphaFoldDB" id="A0A7C8HZ38"/>
<accession>A0A7C8HZ38</accession>
<dbReference type="EMBL" id="JAADJZ010000031">
    <property type="protein sequence ID" value="KAF2865768.1"/>
    <property type="molecule type" value="Genomic_DNA"/>
</dbReference>
<dbReference type="Proteomes" id="UP000481861">
    <property type="component" value="Unassembled WGS sequence"/>
</dbReference>
<evidence type="ECO:0008006" key="3">
    <source>
        <dbReference type="Google" id="ProtNLM"/>
    </source>
</evidence>
<evidence type="ECO:0000313" key="1">
    <source>
        <dbReference type="EMBL" id="KAF2865768.1"/>
    </source>
</evidence>
<organism evidence="1 2">
    <name type="scientific">Massariosphaeria phaeospora</name>
    <dbReference type="NCBI Taxonomy" id="100035"/>
    <lineage>
        <taxon>Eukaryota</taxon>
        <taxon>Fungi</taxon>
        <taxon>Dikarya</taxon>
        <taxon>Ascomycota</taxon>
        <taxon>Pezizomycotina</taxon>
        <taxon>Dothideomycetes</taxon>
        <taxon>Pleosporomycetidae</taxon>
        <taxon>Pleosporales</taxon>
        <taxon>Pleosporales incertae sedis</taxon>
        <taxon>Massariosphaeria</taxon>
    </lineage>
</organism>
<gene>
    <name evidence="1" type="ORF">BDV95DRAFT_599465</name>
</gene>
<protein>
    <recommendedName>
        <fullName evidence="3">F-box domain-containing protein</fullName>
    </recommendedName>
</protein>
<dbReference type="OrthoDB" id="2099276at2759"/>
<dbReference type="PANTHER" id="PTHR42085">
    <property type="entry name" value="F-BOX DOMAIN-CONTAINING PROTEIN"/>
    <property type="match status" value="1"/>
</dbReference>
<evidence type="ECO:0000313" key="2">
    <source>
        <dbReference type="Proteomes" id="UP000481861"/>
    </source>
</evidence>
<keyword evidence="2" id="KW-1185">Reference proteome</keyword>
<dbReference type="InterPro" id="IPR038883">
    <property type="entry name" value="AN11006-like"/>
</dbReference>
<name>A0A7C8HZ38_9PLEO</name>
<sequence length="605" mass="69691">MAATPPSDDLPVNASDLDQEIAGFTGYTIDLNYSRLEIYPQGEYPDDTWSRLAGCFHSFQSEIVRREDYRTLEEYWEFPGDRFSSGSIAYDGCYAPITYHFRICRSSPRGFTPFFELSNENLYDLRTLTVRLDPELPAVIKLGGDWTRLAELAPLNLRSRNGKSAMEDWETLIRRLAQCIRPNYLTLFLIVKTLDIETAEAVLKPLKLLPTLNGCGIWLNKKAIVELNDLIRNTVGHVTTPSGGGPQSFRYLDLPLELRYRILEHSDLISMVDLEWKPPSSSVAIATRQCDCDYVDLFGHLGDCTRMAKLSKPINPEDHFARHCPHGCHMLGEMEFCKRLQSGSCVCLYHCKHSAYSSTMAAPKTGVHPLFLVSRQVRQDAIPVFYQRNRFVVTPCGIVPLRDATFEPSRLHIFEITSPLKSVELSLFLSSLPRNALQHIRYLEWMLPQLGSFRHASKRVYLDYLDTIEMMAHAIPLSQLTLVLNLRVMHHYNILENHSFRWPTRSAHTGAIYDAVLNPLGRLHGLKDCFVYLRRIVKKGSGHDWPNNCAFDNDEMRYEKAIMGPEYDSRKRGKPWKERVEQNLYHLHQDDCKVDTYEDYWSRQD</sequence>
<comment type="caution">
    <text evidence="1">The sequence shown here is derived from an EMBL/GenBank/DDBJ whole genome shotgun (WGS) entry which is preliminary data.</text>
</comment>
<dbReference type="PANTHER" id="PTHR42085:SF2">
    <property type="entry name" value="F-BOX DOMAIN-CONTAINING PROTEIN"/>
    <property type="match status" value="1"/>
</dbReference>
<reference evidence="1 2" key="1">
    <citation type="submission" date="2020-01" db="EMBL/GenBank/DDBJ databases">
        <authorList>
            <consortium name="DOE Joint Genome Institute"/>
            <person name="Haridas S."/>
            <person name="Albert R."/>
            <person name="Binder M."/>
            <person name="Bloem J."/>
            <person name="Labutti K."/>
            <person name="Salamov A."/>
            <person name="Andreopoulos B."/>
            <person name="Baker S.E."/>
            <person name="Barry K."/>
            <person name="Bills G."/>
            <person name="Bluhm B.H."/>
            <person name="Cannon C."/>
            <person name="Castanera R."/>
            <person name="Culley D.E."/>
            <person name="Daum C."/>
            <person name="Ezra D."/>
            <person name="Gonzalez J.B."/>
            <person name="Henrissat B."/>
            <person name="Kuo A."/>
            <person name="Liang C."/>
            <person name="Lipzen A."/>
            <person name="Lutzoni F."/>
            <person name="Magnuson J."/>
            <person name="Mondo S."/>
            <person name="Nolan M."/>
            <person name="Ohm R."/>
            <person name="Pangilinan J."/>
            <person name="Park H.-J.H."/>
            <person name="Ramirez L."/>
            <person name="Alfaro M."/>
            <person name="Sun H."/>
            <person name="Tritt A."/>
            <person name="Yoshinaga Y."/>
            <person name="Zwiers L.-H.L."/>
            <person name="Turgeon B.G."/>
            <person name="Goodwin S.B."/>
            <person name="Spatafora J.W."/>
            <person name="Crous P.W."/>
            <person name="Grigoriev I.V."/>
        </authorList>
    </citation>
    <scope>NUCLEOTIDE SEQUENCE [LARGE SCALE GENOMIC DNA]</scope>
    <source>
        <strain evidence="1 2">CBS 611.86</strain>
    </source>
</reference>
<proteinExistence type="predicted"/>